<feature type="compositionally biased region" description="Polar residues" evidence="1">
    <location>
        <begin position="357"/>
        <end position="368"/>
    </location>
</feature>
<keyword evidence="2" id="KW-0812">Transmembrane</keyword>
<feature type="compositionally biased region" description="Low complexity" evidence="1">
    <location>
        <begin position="570"/>
        <end position="589"/>
    </location>
</feature>
<feature type="compositionally biased region" description="Low complexity" evidence="1">
    <location>
        <begin position="467"/>
        <end position="515"/>
    </location>
</feature>
<proteinExistence type="predicted"/>
<feature type="region of interest" description="Disordered" evidence="1">
    <location>
        <begin position="1"/>
        <end position="101"/>
    </location>
</feature>
<evidence type="ECO:0000313" key="3">
    <source>
        <dbReference type="EMBL" id="KAK7435133.1"/>
    </source>
</evidence>
<feature type="transmembrane region" description="Helical" evidence="2">
    <location>
        <begin position="225"/>
        <end position="244"/>
    </location>
</feature>
<feature type="region of interest" description="Disordered" evidence="1">
    <location>
        <begin position="347"/>
        <end position="372"/>
    </location>
</feature>
<reference evidence="3 4" key="1">
    <citation type="submission" date="2024-01" db="EMBL/GenBank/DDBJ databases">
        <title>A draft genome for the cacao thread blight pathogen Marasmiellus scandens.</title>
        <authorList>
            <person name="Baruah I.K."/>
            <person name="Leung J."/>
            <person name="Bukari Y."/>
            <person name="Amoako-Attah I."/>
            <person name="Meinhardt L.W."/>
            <person name="Bailey B.A."/>
            <person name="Cohen S.P."/>
        </authorList>
    </citation>
    <scope>NUCLEOTIDE SEQUENCE [LARGE SCALE GENOMIC DNA]</scope>
    <source>
        <strain evidence="3 4">GH-19</strain>
    </source>
</reference>
<gene>
    <name evidence="3" type="ORF">VKT23_019826</name>
</gene>
<evidence type="ECO:0000256" key="2">
    <source>
        <dbReference type="SAM" id="Phobius"/>
    </source>
</evidence>
<protein>
    <submittedName>
        <fullName evidence="3">Uncharacterized protein</fullName>
    </submittedName>
</protein>
<feature type="compositionally biased region" description="Polar residues" evidence="1">
    <location>
        <begin position="552"/>
        <end position="566"/>
    </location>
</feature>
<dbReference type="PANTHER" id="PTHR42032:SF1">
    <property type="entry name" value="YALI0E30679P"/>
    <property type="match status" value="1"/>
</dbReference>
<dbReference type="Proteomes" id="UP001498398">
    <property type="component" value="Unassembled WGS sequence"/>
</dbReference>
<keyword evidence="2" id="KW-0472">Membrane</keyword>
<dbReference type="EMBL" id="JBANRG010000111">
    <property type="protein sequence ID" value="KAK7435133.1"/>
    <property type="molecule type" value="Genomic_DNA"/>
</dbReference>
<name>A0ABR1ILW2_9AGAR</name>
<accession>A0ABR1ILW2</accession>
<sequence length="658" mass="71383">MGSPQPTGLRRRLGVLERAHSLSNHSDDSRNKQKAIATTSRDDHHAEETSGHSHSSLTDYETYSDSSESEDSPDGVQTPVPEPRHAAPASSGAARPEPPPYSLEPTSRAWYEFDLAVIAALVMPIGNWLTGGEHIKNVLVIVLILFYLHQVIEMPWALYLRSRPRQPAPSSIPSPTNSKETRYHSKAVSELRFYEFFFLLFAATSPFIGAYTLRYLSRTLVDTDILSSWFNTSLFVIATGVRPWSHLIQRLNRRITDLHDIIHFPTPDSSSETAEAMRGEMEDLKIKIQVMQKALAELNQKVAHDTDEVYDYVDDAVEMVEKAAKKHERKCEKQEGRVKDLEVSLESMRKMRRPRPQSLSFSEHQTNRSSSSLSLPLVQLPLPPKLTSTLAYVASVLPPWLPLPALLPKNVLWSEAGSSSPTAPPQYEPKHSPSATVTRYSILSLSSPDGLATIPEEAGFQSQVQTPVSPLAASSSSSVNSSNGVSRSRGGASSSSLNGTSSSGKKPLGNLSANGNGNGKKPNSVSASSSPSTSAFVSAPSASGSGSGSSPTSRNPALTPIQTQTLARGRSSSRSPNPSPQSRSQSPSPDTANATVTGADLPPGKRGVAQSPPEYGKLGLFQRLLVRVLYIVMFPLREFVRIIWGAKARGMKGSAYVL</sequence>
<evidence type="ECO:0000256" key="1">
    <source>
        <dbReference type="SAM" id="MobiDB-lite"/>
    </source>
</evidence>
<feature type="compositionally biased region" description="Low complexity" evidence="1">
    <location>
        <begin position="524"/>
        <end position="551"/>
    </location>
</feature>
<feature type="compositionally biased region" description="Basic and acidic residues" evidence="1">
    <location>
        <begin position="40"/>
        <end position="51"/>
    </location>
</feature>
<keyword evidence="2" id="KW-1133">Transmembrane helix</keyword>
<feature type="transmembrane region" description="Helical" evidence="2">
    <location>
        <begin position="109"/>
        <end position="126"/>
    </location>
</feature>
<evidence type="ECO:0000313" key="4">
    <source>
        <dbReference type="Proteomes" id="UP001498398"/>
    </source>
</evidence>
<feature type="region of interest" description="Disordered" evidence="1">
    <location>
        <begin position="462"/>
        <end position="613"/>
    </location>
</feature>
<keyword evidence="4" id="KW-1185">Reference proteome</keyword>
<feature type="compositionally biased region" description="Basic and acidic residues" evidence="1">
    <location>
        <begin position="14"/>
        <end position="31"/>
    </location>
</feature>
<feature type="transmembrane region" description="Helical" evidence="2">
    <location>
        <begin position="193"/>
        <end position="213"/>
    </location>
</feature>
<comment type="caution">
    <text evidence="3">The sequence shown here is derived from an EMBL/GenBank/DDBJ whole genome shotgun (WGS) entry which is preliminary data.</text>
</comment>
<organism evidence="3 4">
    <name type="scientific">Marasmiellus scandens</name>
    <dbReference type="NCBI Taxonomy" id="2682957"/>
    <lineage>
        <taxon>Eukaryota</taxon>
        <taxon>Fungi</taxon>
        <taxon>Dikarya</taxon>
        <taxon>Basidiomycota</taxon>
        <taxon>Agaricomycotina</taxon>
        <taxon>Agaricomycetes</taxon>
        <taxon>Agaricomycetidae</taxon>
        <taxon>Agaricales</taxon>
        <taxon>Marasmiineae</taxon>
        <taxon>Omphalotaceae</taxon>
        <taxon>Marasmiellus</taxon>
    </lineage>
</organism>
<feature type="transmembrane region" description="Helical" evidence="2">
    <location>
        <begin position="138"/>
        <end position="160"/>
    </location>
</feature>
<dbReference type="PANTHER" id="PTHR42032">
    <property type="entry name" value="YALI0E30679P"/>
    <property type="match status" value="1"/>
</dbReference>
<feature type="region of interest" description="Disordered" evidence="1">
    <location>
        <begin position="416"/>
        <end position="435"/>
    </location>
</feature>